<dbReference type="Proteomes" id="UP000299102">
    <property type="component" value="Unassembled WGS sequence"/>
</dbReference>
<name>A0A4C2ADS5_EUMVA</name>
<organism evidence="1 2">
    <name type="scientific">Eumeta variegata</name>
    <name type="common">Bagworm moth</name>
    <name type="synonym">Eumeta japonica</name>
    <dbReference type="NCBI Taxonomy" id="151549"/>
    <lineage>
        <taxon>Eukaryota</taxon>
        <taxon>Metazoa</taxon>
        <taxon>Ecdysozoa</taxon>
        <taxon>Arthropoda</taxon>
        <taxon>Hexapoda</taxon>
        <taxon>Insecta</taxon>
        <taxon>Pterygota</taxon>
        <taxon>Neoptera</taxon>
        <taxon>Endopterygota</taxon>
        <taxon>Lepidoptera</taxon>
        <taxon>Glossata</taxon>
        <taxon>Ditrysia</taxon>
        <taxon>Tineoidea</taxon>
        <taxon>Psychidae</taxon>
        <taxon>Oiketicinae</taxon>
        <taxon>Eumeta</taxon>
    </lineage>
</organism>
<proteinExistence type="predicted"/>
<accession>A0A4C2ADS5</accession>
<dbReference type="EMBL" id="BGZK01002855">
    <property type="protein sequence ID" value="GBP96987.1"/>
    <property type="molecule type" value="Genomic_DNA"/>
</dbReference>
<sequence>MTVKGRLQDRRQDGWRLYRTVSAATSAGSGLGRAPLFAQRNGNEGVEELRQGVESVGRIVGMRYSSLKTIYSATYLTTAGAGYERANACSTQCPAENTEASLGVTDQATGTVSTAALPVLAGVLPAHMEVMVGW</sequence>
<comment type="caution">
    <text evidence="1">The sequence shown here is derived from an EMBL/GenBank/DDBJ whole genome shotgun (WGS) entry which is preliminary data.</text>
</comment>
<dbReference type="AlphaFoldDB" id="A0A4C2ADS5"/>
<keyword evidence="2" id="KW-1185">Reference proteome</keyword>
<evidence type="ECO:0000313" key="1">
    <source>
        <dbReference type="EMBL" id="GBP96987.1"/>
    </source>
</evidence>
<gene>
    <name evidence="1" type="ORF">EVAR_89964_1</name>
</gene>
<reference evidence="1 2" key="1">
    <citation type="journal article" date="2019" name="Commun. Biol.">
        <title>The bagworm genome reveals a unique fibroin gene that provides high tensile strength.</title>
        <authorList>
            <person name="Kono N."/>
            <person name="Nakamura H."/>
            <person name="Ohtoshi R."/>
            <person name="Tomita M."/>
            <person name="Numata K."/>
            <person name="Arakawa K."/>
        </authorList>
    </citation>
    <scope>NUCLEOTIDE SEQUENCE [LARGE SCALE GENOMIC DNA]</scope>
</reference>
<protein>
    <submittedName>
        <fullName evidence="1">Uncharacterized protein</fullName>
    </submittedName>
</protein>
<evidence type="ECO:0000313" key="2">
    <source>
        <dbReference type="Proteomes" id="UP000299102"/>
    </source>
</evidence>